<dbReference type="InterPro" id="IPR003501">
    <property type="entry name" value="PTS_EIIB_2/3"/>
</dbReference>
<dbReference type="Pfam" id="PF02302">
    <property type="entry name" value="PTS_IIB"/>
    <property type="match status" value="1"/>
</dbReference>
<dbReference type="InterPro" id="IPR051819">
    <property type="entry name" value="PTS_sugar-specific_EIIB"/>
</dbReference>
<keyword evidence="4" id="KW-0808">Transferase</keyword>
<dbReference type="GO" id="GO:0008982">
    <property type="term" value="F:protein-N(PI)-phosphohistidine-sugar phosphotransferase activity"/>
    <property type="evidence" value="ECO:0007669"/>
    <property type="project" value="InterPro"/>
</dbReference>
<dbReference type="EMBL" id="JANJZL010000012">
    <property type="protein sequence ID" value="MCR2045129.1"/>
    <property type="molecule type" value="Genomic_DNA"/>
</dbReference>
<dbReference type="Gene3D" id="3.40.50.2300">
    <property type="match status" value="1"/>
</dbReference>
<gene>
    <name evidence="9" type="ORF">NSA23_13550</name>
</gene>
<dbReference type="InterPro" id="IPR013012">
    <property type="entry name" value="PTS_EIIB_3"/>
</dbReference>
<keyword evidence="5" id="KW-0598">Phosphotransferase system</keyword>
<dbReference type="PANTHER" id="PTHR34581">
    <property type="entry name" value="PTS SYSTEM N,N'-DIACETYLCHITOBIOSE-SPECIFIC EIIB COMPONENT"/>
    <property type="match status" value="1"/>
</dbReference>
<dbReference type="PROSITE" id="PS51100">
    <property type="entry name" value="PTS_EIIB_TYPE_3"/>
    <property type="match status" value="1"/>
</dbReference>
<organism evidence="9 10">
    <name type="scientific">Anaerosalibacter massiliensis</name>
    <dbReference type="NCBI Taxonomy" id="1347392"/>
    <lineage>
        <taxon>Bacteria</taxon>
        <taxon>Bacillati</taxon>
        <taxon>Bacillota</taxon>
        <taxon>Tissierellia</taxon>
        <taxon>Tissierellales</taxon>
        <taxon>Sporanaerobacteraceae</taxon>
        <taxon>Anaerosalibacter</taxon>
    </lineage>
</organism>
<keyword evidence="1" id="KW-0813">Transport</keyword>
<dbReference type="PANTHER" id="PTHR34581:SF2">
    <property type="entry name" value="PTS SYSTEM N,N'-DIACETYLCHITOBIOSE-SPECIFIC EIIB COMPONENT"/>
    <property type="match status" value="1"/>
</dbReference>
<evidence type="ECO:0000256" key="1">
    <source>
        <dbReference type="ARBA" id="ARBA00022448"/>
    </source>
</evidence>
<evidence type="ECO:0000313" key="9">
    <source>
        <dbReference type="EMBL" id="MCR2045129.1"/>
    </source>
</evidence>
<sequence>MVKKIYLFCDNGMSTSMIAKKMQDVGDKHKLSIEVKAFPIRNLEKILDEKNPDCVLLGPQVRHLFEDTKNRVKDYNVPVGVIDSVDYGMMDGEKVLKKSIVLMKKYKG</sequence>
<dbReference type="AlphaFoldDB" id="A0A9X2MJZ2"/>
<accession>A0A9X2MJZ2</accession>
<evidence type="ECO:0000256" key="7">
    <source>
        <dbReference type="PROSITE-ProRule" id="PRU00423"/>
    </source>
</evidence>
<evidence type="ECO:0000256" key="2">
    <source>
        <dbReference type="ARBA" id="ARBA00022553"/>
    </source>
</evidence>
<protein>
    <submittedName>
        <fullName evidence="9">PTS sugar transporter subunit IIB</fullName>
    </submittedName>
</protein>
<name>A0A9X2MJZ2_9FIRM</name>
<dbReference type="InterPro" id="IPR036095">
    <property type="entry name" value="PTS_EIIB-like_sf"/>
</dbReference>
<evidence type="ECO:0000259" key="8">
    <source>
        <dbReference type="PROSITE" id="PS51100"/>
    </source>
</evidence>
<keyword evidence="6" id="KW-0418">Kinase</keyword>
<feature type="modified residue" description="Phosphocysteine; by EIIA" evidence="7">
    <location>
        <position position="9"/>
    </location>
</feature>
<dbReference type="CDD" id="cd05564">
    <property type="entry name" value="PTS_IIB_chitobiose_lichenan"/>
    <property type="match status" value="1"/>
</dbReference>
<comment type="caution">
    <text evidence="9">The sequence shown here is derived from an EMBL/GenBank/DDBJ whole genome shotgun (WGS) entry which is preliminary data.</text>
</comment>
<dbReference type="GO" id="GO:0016301">
    <property type="term" value="F:kinase activity"/>
    <property type="evidence" value="ECO:0007669"/>
    <property type="project" value="UniProtKB-KW"/>
</dbReference>
<evidence type="ECO:0000256" key="3">
    <source>
        <dbReference type="ARBA" id="ARBA00022597"/>
    </source>
</evidence>
<dbReference type="RefSeq" id="WP_257490615.1">
    <property type="nucleotide sequence ID" value="NZ_JANJZL010000012.1"/>
</dbReference>
<feature type="domain" description="PTS EIIB type-3" evidence="8">
    <location>
        <begin position="2"/>
        <end position="108"/>
    </location>
</feature>
<dbReference type="SUPFAM" id="SSF52794">
    <property type="entry name" value="PTS system IIB component-like"/>
    <property type="match status" value="1"/>
</dbReference>
<evidence type="ECO:0000256" key="6">
    <source>
        <dbReference type="ARBA" id="ARBA00022777"/>
    </source>
</evidence>
<keyword evidence="2" id="KW-0597">Phosphoprotein</keyword>
<evidence type="ECO:0000256" key="5">
    <source>
        <dbReference type="ARBA" id="ARBA00022683"/>
    </source>
</evidence>
<dbReference type="Proteomes" id="UP001142078">
    <property type="component" value="Unassembled WGS sequence"/>
</dbReference>
<keyword evidence="3 9" id="KW-0762">Sugar transport</keyword>
<reference evidence="9" key="1">
    <citation type="submission" date="2022-07" db="EMBL/GenBank/DDBJ databases">
        <title>Enhanced cultured diversity of the mouse gut microbiota enables custom-made synthetic communities.</title>
        <authorList>
            <person name="Afrizal A."/>
        </authorList>
    </citation>
    <scope>NUCLEOTIDE SEQUENCE</scope>
    <source>
        <strain evidence="9">DSM 29482</strain>
    </source>
</reference>
<evidence type="ECO:0000313" key="10">
    <source>
        <dbReference type="Proteomes" id="UP001142078"/>
    </source>
</evidence>
<evidence type="ECO:0000256" key="4">
    <source>
        <dbReference type="ARBA" id="ARBA00022679"/>
    </source>
</evidence>
<dbReference type="GO" id="GO:0009401">
    <property type="term" value="P:phosphoenolpyruvate-dependent sugar phosphotransferase system"/>
    <property type="evidence" value="ECO:0007669"/>
    <property type="project" value="UniProtKB-KW"/>
</dbReference>
<keyword evidence="10" id="KW-1185">Reference proteome</keyword>
<proteinExistence type="predicted"/>